<organism evidence="1 2">
    <name type="scientific">Didymella pomorum</name>
    <dbReference type="NCBI Taxonomy" id="749634"/>
    <lineage>
        <taxon>Eukaryota</taxon>
        <taxon>Fungi</taxon>
        <taxon>Dikarya</taxon>
        <taxon>Ascomycota</taxon>
        <taxon>Pezizomycotina</taxon>
        <taxon>Dothideomycetes</taxon>
        <taxon>Pleosporomycetidae</taxon>
        <taxon>Pleosporales</taxon>
        <taxon>Pleosporineae</taxon>
        <taxon>Didymellaceae</taxon>
        <taxon>Didymella</taxon>
    </lineage>
</organism>
<dbReference type="Proteomes" id="UP001140510">
    <property type="component" value="Unassembled WGS sequence"/>
</dbReference>
<gene>
    <name evidence="1" type="ORF">N0V91_005444</name>
</gene>
<accession>A0A9W8ZF40</accession>
<name>A0A9W8ZF40_9PLEO</name>
<reference evidence="1" key="1">
    <citation type="submission" date="2022-10" db="EMBL/GenBank/DDBJ databases">
        <title>Tapping the CABI collections for fungal endophytes: first genome assemblies for Collariella, Neodidymelliopsis, Ascochyta clinopodiicola, Didymella pomorum, Didymosphaeria variabile, Neocosmospora piperis and Neocucurbitaria cava.</title>
        <authorList>
            <person name="Hill R."/>
        </authorList>
    </citation>
    <scope>NUCLEOTIDE SEQUENCE</scope>
    <source>
        <strain evidence="1">IMI 355091</strain>
    </source>
</reference>
<dbReference type="EMBL" id="JAPEVA010000037">
    <property type="protein sequence ID" value="KAJ4405082.1"/>
    <property type="molecule type" value="Genomic_DNA"/>
</dbReference>
<dbReference type="OrthoDB" id="3785409at2759"/>
<sequence>MANLLTPPPDTKLTNSAAHTLTRLSQPDTLNHEPSFFLPVPTSPCNSISTSPTAIFQDTGALITMPSDLARLVLRIVEGRMHTLSLETTHHEERQEIEMLSARLAAQQPDHVTNVIRLWETVIYIAGDKTLNTAVKDLGVLFHHRDDEVVVVMDRLGASMERVKIEDDGVVVC</sequence>
<proteinExistence type="predicted"/>
<protein>
    <submittedName>
        <fullName evidence="1">Uncharacterized protein</fullName>
    </submittedName>
</protein>
<comment type="caution">
    <text evidence="1">The sequence shown here is derived from an EMBL/GenBank/DDBJ whole genome shotgun (WGS) entry which is preliminary data.</text>
</comment>
<evidence type="ECO:0000313" key="1">
    <source>
        <dbReference type="EMBL" id="KAJ4405082.1"/>
    </source>
</evidence>
<keyword evidence="2" id="KW-1185">Reference proteome</keyword>
<dbReference type="AlphaFoldDB" id="A0A9W8ZF40"/>
<evidence type="ECO:0000313" key="2">
    <source>
        <dbReference type="Proteomes" id="UP001140510"/>
    </source>
</evidence>